<dbReference type="AlphaFoldDB" id="A0A9N9LWI5"/>
<feature type="compositionally biased region" description="Basic and acidic residues" evidence="5">
    <location>
        <begin position="374"/>
        <end position="385"/>
    </location>
</feature>
<comment type="caution">
    <text evidence="7">The sequence shown here is derived from an EMBL/GenBank/DDBJ whole genome shotgun (WGS) entry which is preliminary data.</text>
</comment>
<dbReference type="Pfam" id="PF00069">
    <property type="entry name" value="Pkinase"/>
    <property type="match status" value="1"/>
</dbReference>
<reference evidence="7" key="1">
    <citation type="submission" date="2021-07" db="EMBL/GenBank/DDBJ databases">
        <authorList>
            <person name="Durling M."/>
        </authorList>
    </citation>
    <scope>NUCLEOTIDE SEQUENCE</scope>
</reference>
<dbReference type="GO" id="GO:0005524">
    <property type="term" value="F:ATP binding"/>
    <property type="evidence" value="ECO:0007669"/>
    <property type="project" value="UniProtKB-KW"/>
</dbReference>
<dbReference type="SMART" id="SM00220">
    <property type="entry name" value="S_TKc"/>
    <property type="match status" value="1"/>
</dbReference>
<organism evidence="7 8">
    <name type="scientific">Hymenoscyphus albidus</name>
    <dbReference type="NCBI Taxonomy" id="595503"/>
    <lineage>
        <taxon>Eukaryota</taxon>
        <taxon>Fungi</taxon>
        <taxon>Dikarya</taxon>
        <taxon>Ascomycota</taxon>
        <taxon>Pezizomycotina</taxon>
        <taxon>Leotiomycetes</taxon>
        <taxon>Helotiales</taxon>
        <taxon>Helotiaceae</taxon>
        <taxon>Hymenoscyphus</taxon>
    </lineage>
</organism>
<feature type="domain" description="Protein kinase" evidence="6">
    <location>
        <begin position="29"/>
        <end position="424"/>
    </location>
</feature>
<dbReference type="Proteomes" id="UP000701801">
    <property type="component" value="Unassembled WGS sequence"/>
</dbReference>
<proteinExistence type="predicted"/>
<dbReference type="InterPro" id="IPR000719">
    <property type="entry name" value="Prot_kinase_dom"/>
</dbReference>
<evidence type="ECO:0000256" key="5">
    <source>
        <dbReference type="SAM" id="MobiDB-lite"/>
    </source>
</evidence>
<gene>
    <name evidence="7" type="ORF">HYALB_00007093</name>
</gene>
<evidence type="ECO:0000256" key="4">
    <source>
        <dbReference type="ARBA" id="ARBA00022840"/>
    </source>
</evidence>
<dbReference type="Gene3D" id="1.10.510.10">
    <property type="entry name" value="Transferase(Phosphotransferase) domain 1"/>
    <property type="match status" value="1"/>
</dbReference>
<protein>
    <recommendedName>
        <fullName evidence="6">Protein kinase domain-containing protein</fullName>
    </recommendedName>
</protein>
<evidence type="ECO:0000259" key="6">
    <source>
        <dbReference type="PROSITE" id="PS50011"/>
    </source>
</evidence>
<dbReference type="SUPFAM" id="SSF56112">
    <property type="entry name" value="Protein kinase-like (PK-like)"/>
    <property type="match status" value="1"/>
</dbReference>
<feature type="region of interest" description="Disordered" evidence="5">
    <location>
        <begin position="348"/>
        <end position="388"/>
    </location>
</feature>
<accession>A0A9N9LWI5</accession>
<keyword evidence="2" id="KW-0547">Nucleotide-binding</keyword>
<dbReference type="InterPro" id="IPR011009">
    <property type="entry name" value="Kinase-like_dom_sf"/>
</dbReference>
<evidence type="ECO:0000256" key="1">
    <source>
        <dbReference type="ARBA" id="ARBA00022679"/>
    </source>
</evidence>
<keyword evidence="1" id="KW-0808">Transferase</keyword>
<keyword evidence="8" id="KW-1185">Reference proteome</keyword>
<sequence length="493" mass="56053">MALPFSEQRDIKPFLESGLIWQNRIPDGWVGTKFLGKGGFGVTGLWEYKGDPAKAPAITKVVIKMTELLSEDYQGTSVDTRPRKDRLFEGRILERLSQRRNGHVVRSFGGNRTGDRFGDMREVVKIFMEFCPGGDVDVFLPKSYPVKGEVGGMGLEEVDLWALFCCMAEGVGVIAEMMDRTTGYAGFLRKRELVHMDLKPDNVFFGYRNKDHQRLPIAKLADFGEAMDVREVSRQDDAYGGRTFQRGFDSFRPPEEVYRYRWSSWDATKYPIKPRKGNCSNVWQIGAIMNSLITRRRLNFNPANAKEMAMFYPDDRLLSRRPLCSDVLKTNHNSSQCLEPEYTSATASASASASVNRPTASQRKRKRTLTLTRHHPEEQEQKDEGIPIAGKKYSNSLLNLTQECLLREPLLRPSYKSLLKRAKLGYENAKKSVDPKNFSTAKDQTLPPPSFDLATIPFEEPFANEPPIGALTERVVGLTVRRYNDKDRDAEFF</sequence>
<evidence type="ECO:0000313" key="7">
    <source>
        <dbReference type="EMBL" id="CAG8982414.1"/>
    </source>
</evidence>
<dbReference type="InterPro" id="IPR008271">
    <property type="entry name" value="Ser/Thr_kinase_AS"/>
</dbReference>
<evidence type="ECO:0000313" key="8">
    <source>
        <dbReference type="Proteomes" id="UP000701801"/>
    </source>
</evidence>
<name>A0A9N9LWI5_9HELO</name>
<keyword evidence="4" id="KW-0067">ATP-binding</keyword>
<evidence type="ECO:0000256" key="2">
    <source>
        <dbReference type="ARBA" id="ARBA00022741"/>
    </source>
</evidence>
<dbReference type="OrthoDB" id="310217at2759"/>
<evidence type="ECO:0000256" key="3">
    <source>
        <dbReference type="ARBA" id="ARBA00022777"/>
    </source>
</evidence>
<keyword evidence="3" id="KW-0418">Kinase</keyword>
<dbReference type="PANTHER" id="PTHR43671">
    <property type="entry name" value="SERINE/THREONINE-PROTEIN KINASE NEK"/>
    <property type="match status" value="1"/>
</dbReference>
<dbReference type="PROSITE" id="PS00108">
    <property type="entry name" value="PROTEIN_KINASE_ST"/>
    <property type="match status" value="1"/>
</dbReference>
<dbReference type="EMBL" id="CAJVRM010000618">
    <property type="protein sequence ID" value="CAG8982414.1"/>
    <property type="molecule type" value="Genomic_DNA"/>
</dbReference>
<dbReference type="InterPro" id="IPR050660">
    <property type="entry name" value="NEK_Ser/Thr_kinase"/>
</dbReference>
<dbReference type="GO" id="GO:0004674">
    <property type="term" value="F:protein serine/threonine kinase activity"/>
    <property type="evidence" value="ECO:0007669"/>
    <property type="project" value="TreeGrafter"/>
</dbReference>
<dbReference type="PANTHER" id="PTHR43671:SF106">
    <property type="entry name" value="NIMA-LIKE KINASE"/>
    <property type="match status" value="1"/>
</dbReference>
<dbReference type="PROSITE" id="PS50011">
    <property type="entry name" value="PROTEIN_KINASE_DOM"/>
    <property type="match status" value="1"/>
</dbReference>